<dbReference type="SUPFAM" id="SSF47027">
    <property type="entry name" value="Acyl-CoA binding protein"/>
    <property type="match status" value="1"/>
</dbReference>
<dbReference type="InterPro" id="IPR000582">
    <property type="entry name" value="Acyl-CoA-binding_protein"/>
</dbReference>
<feature type="domain" description="ACB" evidence="3">
    <location>
        <begin position="7"/>
        <end position="80"/>
    </location>
</feature>
<keyword evidence="5" id="KW-1185">Reference proteome</keyword>
<evidence type="ECO:0000313" key="4">
    <source>
        <dbReference type="EMBL" id="CAH1153903.1"/>
    </source>
</evidence>
<accession>A0A9P0DQ08</accession>
<dbReference type="Gene3D" id="1.20.80.10">
    <property type="match status" value="1"/>
</dbReference>
<dbReference type="PANTHER" id="PTHR23310:SF62">
    <property type="entry name" value="ACYL-COA BINDING PROTEIN 1, ISOFORM A"/>
    <property type="match status" value="1"/>
</dbReference>
<protein>
    <recommendedName>
        <fullName evidence="3">ACB domain-containing protein</fullName>
    </recommendedName>
</protein>
<reference evidence="4" key="1">
    <citation type="submission" date="2022-01" db="EMBL/GenBank/DDBJ databases">
        <authorList>
            <person name="King R."/>
        </authorList>
    </citation>
    <scope>NUCLEOTIDE SEQUENCE</scope>
</reference>
<evidence type="ECO:0000259" key="3">
    <source>
        <dbReference type="Pfam" id="PF00887"/>
    </source>
</evidence>
<dbReference type="GO" id="GO:0000062">
    <property type="term" value="F:fatty-acyl-CoA binding"/>
    <property type="evidence" value="ECO:0007669"/>
    <property type="project" value="InterPro"/>
</dbReference>
<dbReference type="OrthoDB" id="346910at2759"/>
<keyword evidence="2" id="KW-0446">Lipid-binding</keyword>
<gene>
    <name evidence="4" type="ORF">PHAECO_LOCUS4882</name>
</gene>
<dbReference type="InterPro" id="IPR035984">
    <property type="entry name" value="Acyl-CoA-binding_sf"/>
</dbReference>
<dbReference type="GO" id="GO:0006631">
    <property type="term" value="P:fatty acid metabolic process"/>
    <property type="evidence" value="ECO:0007669"/>
    <property type="project" value="TreeGrafter"/>
</dbReference>
<dbReference type="PANTHER" id="PTHR23310">
    <property type="entry name" value="ACYL-COA-BINDING PROTEIN, ACBP"/>
    <property type="match status" value="1"/>
</dbReference>
<dbReference type="Proteomes" id="UP001153737">
    <property type="component" value="Chromosome 15"/>
</dbReference>
<dbReference type="Pfam" id="PF00887">
    <property type="entry name" value="ACBP"/>
    <property type="match status" value="1"/>
</dbReference>
<evidence type="ECO:0000256" key="2">
    <source>
        <dbReference type="ARBA" id="ARBA00023121"/>
    </source>
</evidence>
<dbReference type="PRINTS" id="PR00689">
    <property type="entry name" value="ACOABINDINGP"/>
</dbReference>
<organism evidence="4 5">
    <name type="scientific">Phaedon cochleariae</name>
    <name type="common">Mustard beetle</name>
    <dbReference type="NCBI Taxonomy" id="80249"/>
    <lineage>
        <taxon>Eukaryota</taxon>
        <taxon>Metazoa</taxon>
        <taxon>Ecdysozoa</taxon>
        <taxon>Arthropoda</taxon>
        <taxon>Hexapoda</taxon>
        <taxon>Insecta</taxon>
        <taxon>Pterygota</taxon>
        <taxon>Neoptera</taxon>
        <taxon>Endopterygota</taxon>
        <taxon>Coleoptera</taxon>
        <taxon>Polyphaga</taxon>
        <taxon>Cucujiformia</taxon>
        <taxon>Chrysomeloidea</taxon>
        <taxon>Chrysomelidae</taxon>
        <taxon>Chrysomelinae</taxon>
        <taxon>Chrysomelini</taxon>
        <taxon>Phaedon</taxon>
    </lineage>
</organism>
<evidence type="ECO:0000313" key="5">
    <source>
        <dbReference type="Proteomes" id="UP001153737"/>
    </source>
</evidence>
<name>A0A9P0DQ08_PHACE</name>
<dbReference type="InterPro" id="IPR014352">
    <property type="entry name" value="FERM/acyl-CoA-bd_prot_sf"/>
</dbReference>
<dbReference type="EMBL" id="OU896721">
    <property type="protein sequence ID" value="CAH1153903.1"/>
    <property type="molecule type" value="Genomic_DNA"/>
</dbReference>
<evidence type="ECO:0000256" key="1">
    <source>
        <dbReference type="ARBA" id="ARBA00005567"/>
    </source>
</evidence>
<sequence>MHTMSLEQNFKKACDEARKFTKRPPEKDILEIYSLFKQATVGDINKAKPSDVEGKTKWEAWNSKKGMSPKTAKEQYIKRVESLSGTYK</sequence>
<dbReference type="AlphaFoldDB" id="A0A9P0DQ08"/>
<comment type="similarity">
    <text evidence="1">Belongs to the ACBP family.</text>
</comment>
<reference evidence="4" key="2">
    <citation type="submission" date="2022-10" db="EMBL/GenBank/DDBJ databases">
        <authorList>
            <consortium name="ENA_rothamsted_submissions"/>
            <consortium name="culmorum"/>
            <person name="King R."/>
        </authorList>
    </citation>
    <scope>NUCLEOTIDE SEQUENCE</scope>
</reference>
<proteinExistence type="inferred from homology"/>